<dbReference type="EMBL" id="JBJQOH010000003">
    <property type="protein sequence ID" value="KAL3691479.1"/>
    <property type="molecule type" value="Genomic_DNA"/>
</dbReference>
<keyword evidence="7" id="KW-0443">Lipid metabolism</keyword>
<dbReference type="CDD" id="cd00586">
    <property type="entry name" value="4HBT"/>
    <property type="match status" value="1"/>
</dbReference>
<gene>
    <name evidence="8" type="ORF">R1sor_005130</name>
</gene>
<accession>A0ABD3HMG0</accession>
<evidence type="ECO:0000256" key="6">
    <source>
        <dbReference type="ARBA" id="ARBA00022946"/>
    </source>
</evidence>
<dbReference type="InterPro" id="IPR029069">
    <property type="entry name" value="HotDog_dom_sf"/>
</dbReference>
<organism evidence="8 9">
    <name type="scientific">Riccia sorocarpa</name>
    <dbReference type="NCBI Taxonomy" id="122646"/>
    <lineage>
        <taxon>Eukaryota</taxon>
        <taxon>Viridiplantae</taxon>
        <taxon>Streptophyta</taxon>
        <taxon>Embryophyta</taxon>
        <taxon>Marchantiophyta</taxon>
        <taxon>Marchantiopsida</taxon>
        <taxon>Marchantiidae</taxon>
        <taxon>Marchantiales</taxon>
        <taxon>Ricciaceae</taxon>
        <taxon>Riccia</taxon>
    </lineage>
</organism>
<evidence type="ECO:0000313" key="8">
    <source>
        <dbReference type="EMBL" id="KAL3691479.1"/>
    </source>
</evidence>
<dbReference type="AlphaFoldDB" id="A0ABD3HMG0"/>
<dbReference type="Proteomes" id="UP001633002">
    <property type="component" value="Unassembled WGS sequence"/>
</dbReference>
<protein>
    <recommendedName>
        <fullName evidence="10">Thioesterase domain-containing protein</fullName>
    </recommendedName>
</protein>
<comment type="caution">
    <text evidence="8">The sequence shown here is derived from an EMBL/GenBank/DDBJ whole genome shotgun (WGS) entry which is preliminary data.</text>
</comment>
<dbReference type="SUPFAM" id="SSF54637">
    <property type="entry name" value="Thioesterase/thiol ester dehydrase-isomerase"/>
    <property type="match status" value="1"/>
</dbReference>
<evidence type="ECO:0000313" key="9">
    <source>
        <dbReference type="Proteomes" id="UP001633002"/>
    </source>
</evidence>
<evidence type="ECO:0000256" key="4">
    <source>
        <dbReference type="ARBA" id="ARBA00022640"/>
    </source>
</evidence>
<dbReference type="GO" id="GO:0006629">
    <property type="term" value="P:lipid metabolic process"/>
    <property type="evidence" value="ECO:0007669"/>
    <property type="project" value="UniProtKB-KW"/>
</dbReference>
<evidence type="ECO:0000256" key="1">
    <source>
        <dbReference type="ARBA" id="ARBA00004229"/>
    </source>
</evidence>
<sequence length="286" mass="31431">MWALDAAAASVTSLGKYGGMRLSVAELTTRRWVRARCKFRHSGDGTNYALGAGGGPSRLELVRSRFSGRGSLSMSRDGTKLCSPLAAADGILSGSMFGALSMAEAFEVEQKVRDYELDQYGVVNNAVYAQYCQHARHELLEAIGMSADAVARTGAALALSDLHLKFAAPLRSGDRYLVTVRLVSSTAVRLNFEQFIYKLPNREVIVEAKATVVCLDKNYRPIRVPSEFKSKLVRTSHTLYGTHCHMGLVAVNQHLGRYLRILELDGVFTAPSDFCHMQSCRLVHLL</sequence>
<reference evidence="8 9" key="1">
    <citation type="submission" date="2024-09" db="EMBL/GenBank/DDBJ databases">
        <title>Chromosome-scale assembly of Riccia sorocarpa.</title>
        <authorList>
            <person name="Paukszto L."/>
        </authorList>
    </citation>
    <scope>NUCLEOTIDE SEQUENCE [LARGE SCALE GENOMIC DNA]</scope>
    <source>
        <strain evidence="8">LP-2024</strain>
        <tissue evidence="8">Aerial parts of the thallus</tissue>
    </source>
</reference>
<evidence type="ECO:0000256" key="2">
    <source>
        <dbReference type="ARBA" id="ARBA00005953"/>
    </source>
</evidence>
<dbReference type="Pfam" id="PF13279">
    <property type="entry name" value="4HBT_2"/>
    <property type="match status" value="1"/>
</dbReference>
<keyword evidence="5" id="KW-0378">Hydrolase</keyword>
<dbReference type="GO" id="GO:0009507">
    <property type="term" value="C:chloroplast"/>
    <property type="evidence" value="ECO:0007669"/>
    <property type="project" value="UniProtKB-SubCell"/>
</dbReference>
<name>A0ABD3HMG0_9MARC</name>
<dbReference type="Gene3D" id="3.10.129.10">
    <property type="entry name" value="Hotdog Thioesterase"/>
    <property type="match status" value="1"/>
</dbReference>
<evidence type="ECO:0000256" key="3">
    <source>
        <dbReference type="ARBA" id="ARBA00022528"/>
    </source>
</evidence>
<comment type="subcellular location">
    <subcellularLocation>
        <location evidence="1">Plastid</location>
        <location evidence="1">Chloroplast</location>
    </subcellularLocation>
</comment>
<dbReference type="PANTHER" id="PTHR31793">
    <property type="entry name" value="4-HYDROXYBENZOYL-COA THIOESTERASE FAMILY MEMBER"/>
    <property type="match status" value="1"/>
</dbReference>
<keyword evidence="9" id="KW-1185">Reference proteome</keyword>
<dbReference type="PANTHER" id="PTHR31793:SF27">
    <property type="entry name" value="NOVEL THIOESTERASE SUPERFAMILY DOMAIN AND SAPOSIN A-TYPE DOMAIN CONTAINING PROTEIN (0610012H03RIK)"/>
    <property type="match status" value="1"/>
</dbReference>
<keyword evidence="4" id="KW-0934">Plastid</keyword>
<keyword evidence="6" id="KW-0809">Transit peptide</keyword>
<dbReference type="GO" id="GO:0016297">
    <property type="term" value="F:fatty acyl-[ACP] hydrolase activity"/>
    <property type="evidence" value="ECO:0007669"/>
    <property type="project" value="UniProtKB-ARBA"/>
</dbReference>
<dbReference type="FunFam" id="3.10.129.10:FF:000037">
    <property type="entry name" value="acyl-acyl carrier protein thioesterase ATL3, chloroplastic"/>
    <property type="match status" value="1"/>
</dbReference>
<keyword evidence="3" id="KW-0150">Chloroplast</keyword>
<dbReference type="InterPro" id="IPR050563">
    <property type="entry name" value="4-hydroxybenzoyl-CoA_TE"/>
</dbReference>
<evidence type="ECO:0000256" key="7">
    <source>
        <dbReference type="ARBA" id="ARBA00023098"/>
    </source>
</evidence>
<evidence type="ECO:0000256" key="5">
    <source>
        <dbReference type="ARBA" id="ARBA00022801"/>
    </source>
</evidence>
<comment type="similarity">
    <text evidence="2">Belongs to the 4-hydroxybenzoyl-CoA thioesterase family.</text>
</comment>
<evidence type="ECO:0008006" key="10">
    <source>
        <dbReference type="Google" id="ProtNLM"/>
    </source>
</evidence>
<proteinExistence type="inferred from homology"/>